<protein>
    <submittedName>
        <fullName evidence="5">ATP-binding protein</fullName>
    </submittedName>
</protein>
<dbReference type="InterPro" id="IPR003593">
    <property type="entry name" value="AAA+_ATPase"/>
</dbReference>
<dbReference type="InterPro" id="IPR041569">
    <property type="entry name" value="AAA_lid_3"/>
</dbReference>
<dbReference type="Gene3D" id="3.40.50.300">
    <property type="entry name" value="P-loop containing nucleotide triphosphate hydrolases"/>
    <property type="match status" value="1"/>
</dbReference>
<evidence type="ECO:0000256" key="2">
    <source>
        <dbReference type="ARBA" id="ARBA00022840"/>
    </source>
</evidence>
<keyword evidence="2 5" id="KW-0067">ATP-binding</keyword>
<dbReference type="Proteomes" id="UP001596274">
    <property type="component" value="Unassembled WGS sequence"/>
</dbReference>
<comment type="caution">
    <text evidence="5">The sequence shown here is derived from an EMBL/GenBank/DDBJ whole genome shotgun (WGS) entry which is preliminary data.</text>
</comment>
<gene>
    <name evidence="5" type="ORF">ACFQDD_02130</name>
</gene>
<dbReference type="GO" id="GO:0005524">
    <property type="term" value="F:ATP binding"/>
    <property type="evidence" value="ECO:0007669"/>
    <property type="project" value="UniProtKB-KW"/>
</dbReference>
<dbReference type="InterPro" id="IPR003959">
    <property type="entry name" value="ATPase_AAA_core"/>
</dbReference>
<accession>A0ABD5SZJ2</accession>
<dbReference type="Gene3D" id="1.10.8.60">
    <property type="match status" value="1"/>
</dbReference>
<dbReference type="AlphaFoldDB" id="A0ABD5SZJ2"/>
<evidence type="ECO:0000313" key="6">
    <source>
        <dbReference type="Proteomes" id="UP001596274"/>
    </source>
</evidence>
<reference evidence="5 6" key="1">
    <citation type="journal article" date="2019" name="Int. J. Syst. Evol. Microbiol.">
        <title>The Global Catalogue of Microorganisms (GCM) 10K type strain sequencing project: providing services to taxonomists for standard genome sequencing and annotation.</title>
        <authorList>
            <consortium name="The Broad Institute Genomics Platform"/>
            <consortium name="The Broad Institute Genome Sequencing Center for Infectious Disease"/>
            <person name="Wu L."/>
            <person name="Ma J."/>
        </authorList>
    </citation>
    <scope>NUCLEOTIDE SEQUENCE [LARGE SCALE GENOMIC DNA]</scope>
    <source>
        <strain evidence="5 6">PJ61</strain>
    </source>
</reference>
<name>A0ABD5SZJ2_9EURY</name>
<dbReference type="PANTHER" id="PTHR23077">
    <property type="entry name" value="AAA-FAMILY ATPASE"/>
    <property type="match status" value="1"/>
</dbReference>
<feature type="domain" description="AAA+ ATPase" evidence="4">
    <location>
        <begin position="128"/>
        <end position="269"/>
    </location>
</feature>
<evidence type="ECO:0000256" key="1">
    <source>
        <dbReference type="ARBA" id="ARBA00022741"/>
    </source>
</evidence>
<dbReference type="InterPro" id="IPR000641">
    <property type="entry name" value="CbxX/CfxQ"/>
</dbReference>
<dbReference type="Pfam" id="PF17862">
    <property type="entry name" value="AAA_lid_3"/>
    <property type="match status" value="1"/>
</dbReference>
<feature type="compositionally biased region" description="Polar residues" evidence="3">
    <location>
        <begin position="35"/>
        <end position="49"/>
    </location>
</feature>
<keyword evidence="1" id="KW-0547">Nucleotide-binding</keyword>
<dbReference type="CDD" id="cd19481">
    <property type="entry name" value="RecA-like_protease"/>
    <property type="match status" value="1"/>
</dbReference>
<sequence>MASYLLWRPQDEFVGSQAKTDENQYTPEYVRDKTAQWSTDDSPQRQPSTHTREKKIEFQDGVADPPQASRSSQDERTDLTETEFDWTTDTELTFEDVGGMGEVKAELKRGVIMPLTTHRESAEQLGISPENIIFHGPPGTGKTYLAKALAGELGYPAAFLSGADIQSKWINESAELVSTLFTEAEAVAEQHDGCIIFLDELDSVLKSRTGAGNTHEEDNKVVNEFLNHLENISDDSIVFIGATNRLESLDNAGIRSGRIDKKIHVGLPDRRARQDILRAQLVDRPTTLSDDQLEQVAGWTQGYSAADLEQIVEDAAMATLERGDDKISWVDLRRVVSV</sequence>
<evidence type="ECO:0000259" key="4">
    <source>
        <dbReference type="SMART" id="SM00382"/>
    </source>
</evidence>
<feature type="region of interest" description="Disordered" evidence="3">
    <location>
        <begin position="1"/>
        <end position="86"/>
    </location>
</feature>
<dbReference type="InterPro" id="IPR027417">
    <property type="entry name" value="P-loop_NTPase"/>
</dbReference>
<evidence type="ECO:0000313" key="5">
    <source>
        <dbReference type="EMBL" id="MFC6770334.1"/>
    </source>
</evidence>
<organism evidence="5 6">
    <name type="scientific">Halorubrum pallidum</name>
    <dbReference type="NCBI Taxonomy" id="1526114"/>
    <lineage>
        <taxon>Archaea</taxon>
        <taxon>Methanobacteriati</taxon>
        <taxon>Methanobacteriota</taxon>
        <taxon>Stenosarchaea group</taxon>
        <taxon>Halobacteria</taxon>
        <taxon>Halobacteriales</taxon>
        <taxon>Haloferacaceae</taxon>
        <taxon>Halorubrum</taxon>
    </lineage>
</organism>
<dbReference type="PRINTS" id="PR00819">
    <property type="entry name" value="CBXCFQXSUPER"/>
</dbReference>
<dbReference type="InterPro" id="IPR050168">
    <property type="entry name" value="AAA_ATPase_domain"/>
</dbReference>
<evidence type="ECO:0000256" key="3">
    <source>
        <dbReference type="SAM" id="MobiDB-lite"/>
    </source>
</evidence>
<dbReference type="EMBL" id="JBHSWT010000045">
    <property type="protein sequence ID" value="MFC6770334.1"/>
    <property type="molecule type" value="Genomic_DNA"/>
</dbReference>
<keyword evidence="6" id="KW-1185">Reference proteome</keyword>
<dbReference type="Pfam" id="PF00004">
    <property type="entry name" value="AAA"/>
    <property type="match status" value="1"/>
</dbReference>
<dbReference type="SMART" id="SM00382">
    <property type="entry name" value="AAA"/>
    <property type="match status" value="1"/>
</dbReference>
<dbReference type="SUPFAM" id="SSF52540">
    <property type="entry name" value="P-loop containing nucleoside triphosphate hydrolases"/>
    <property type="match status" value="1"/>
</dbReference>
<proteinExistence type="predicted"/>